<comment type="caution">
    <text evidence="1">The sequence shown here is derived from an EMBL/GenBank/DDBJ whole genome shotgun (WGS) entry which is preliminary data.</text>
</comment>
<gene>
    <name evidence="2" type="ORF">C9374_007568</name>
    <name evidence="1" type="ORF">C9374_014699</name>
</gene>
<sequence>MPTDTVRGIKKKRNRKNISYIAPSLNITLFQESKQFLTQNNASIKQCCKLKFHSFLSQICSNPQTQEQKLQLSDTVVTYVQTFCSSLPNYSILSDCDKSQVDEILIKICRKHISQIFVNAKKKAKLRRRSGVSKSKNSDNLFDFENDEDVYDINSEEYKLYQEHLRKSSSAKMRRSRPVNPANVVEL</sequence>
<dbReference type="AlphaFoldDB" id="A0AA88GE51"/>
<evidence type="ECO:0000313" key="1">
    <source>
        <dbReference type="EMBL" id="KAG2370657.1"/>
    </source>
</evidence>
<dbReference type="GeneID" id="68100022"/>
<evidence type="ECO:0000313" key="2">
    <source>
        <dbReference type="EMBL" id="KAG2378930.1"/>
    </source>
</evidence>
<accession>A0AA88GE51</accession>
<organism evidence="1 3">
    <name type="scientific">Naegleria lovaniensis</name>
    <name type="common">Amoeba</name>
    <dbReference type="NCBI Taxonomy" id="51637"/>
    <lineage>
        <taxon>Eukaryota</taxon>
        <taxon>Discoba</taxon>
        <taxon>Heterolobosea</taxon>
        <taxon>Tetramitia</taxon>
        <taxon>Eutetramitia</taxon>
        <taxon>Vahlkampfiidae</taxon>
        <taxon>Naegleria</taxon>
    </lineage>
</organism>
<name>A0AA88GE51_NAELO</name>
<reference evidence="1 3" key="1">
    <citation type="journal article" date="2018" name="BMC Genomics">
        <title>The genome of Naegleria lovaniensis, the basis for a comparative approach to unravel pathogenicity factors of the human pathogenic amoeba N. fowleri.</title>
        <authorList>
            <person name="Liechti N."/>
            <person name="Schurch N."/>
            <person name="Bruggmann R."/>
            <person name="Wittwer M."/>
        </authorList>
    </citation>
    <scope>NUCLEOTIDE SEQUENCE [LARGE SCALE GENOMIC DNA]</scope>
    <source>
        <strain evidence="1 3">ATCC 30569</strain>
    </source>
</reference>
<evidence type="ECO:0000313" key="3">
    <source>
        <dbReference type="Proteomes" id="UP000816034"/>
    </source>
</evidence>
<proteinExistence type="predicted"/>
<protein>
    <submittedName>
        <fullName evidence="1">Uncharacterized protein</fullName>
    </submittedName>
</protein>
<reference evidence="1" key="2">
    <citation type="submission" date="2020-04" db="EMBL/GenBank/DDBJ databases">
        <authorList>
            <person name="Liechti N."/>
            <person name="Schuerch N."/>
            <person name="Bruggmann R."/>
            <person name="Wittwer M."/>
        </authorList>
    </citation>
    <scope>NUCLEOTIDE SEQUENCE</scope>
    <source>
        <strain evidence="1">ATCC 30569</strain>
    </source>
</reference>
<dbReference type="RefSeq" id="XP_044546192.1">
    <property type="nucleotide sequence ID" value="XM_044697547.1"/>
</dbReference>
<dbReference type="EMBL" id="PYSW02000091">
    <property type="protein sequence ID" value="KAG2370657.1"/>
    <property type="molecule type" value="Genomic_DNA"/>
</dbReference>
<dbReference type="Proteomes" id="UP000816034">
    <property type="component" value="Unassembled WGS sequence"/>
</dbReference>
<keyword evidence="3" id="KW-1185">Reference proteome</keyword>
<dbReference type="EMBL" id="PYSW02000030">
    <property type="protein sequence ID" value="KAG2378930.1"/>
    <property type="molecule type" value="Genomic_DNA"/>
</dbReference>